<name>A0A6I6E4Z2_9MICO</name>
<accession>A0A6I6E4Z2</accession>
<keyword evidence="2" id="KW-1003">Cell membrane</keyword>
<proteinExistence type="predicted"/>
<feature type="signal peptide" evidence="5">
    <location>
        <begin position="1"/>
        <end position="38"/>
    </location>
</feature>
<sequence>MRFWMKAAPRRRAAFAGATTLAVSALIVGLLAFGPTQAAPPAAADPVGSTAQRCENARSWSSPATWRGAVPRRGQDVTLPQGRAVSVDVDVPHLGRVEVPEGAALCFPDRDTVFSAREIIVHGALQAGTAARPLQSEVTIKLEGGTPDDDYELTGRAAHAIEAYSGTHHGHCTADGNCLHIGPSAGTNLLLAANGGSIELHGEDVGRTWTQLARTAAAGSDMLELVDPVGWSAGDEIVVASSGVDWREAEPVRVEAVSGDGRTVQLSSALERSHSSVETCQSADGETRCAAERAEVGLLTHNVKVAGPDEPVDGFGGQIMIAAGGTIDTAYTELVRLGQKGLIGHYPIHFHVTGDGGADSQVADISMHHSLNRQITIHGTNGVRVSRTVSYLTFGHSFMLEDGFETRNELTDNLVIGSQFDPDPEQRVRVSDRTPSEFWVPNADNDLRGNHAAGGDGSGIWIDFGTDNHNVVEAQRGIFGVLDDNVAHSHDSPEAGRPDHEESNGIFVGGYIGDPPERFRAFRNSAWKNSGTGFWVDGPIDFTDSTGANNGMGATLQGSVMRGGLLLGETENTAGDPAATELFPYGDGILRAYHGASDYDDVWLGGFGGTPLTANYSAISDGGAGISDHPMRVRDLRFFGEGYRVLFDACPATVDGSTVWGQCYWGPEHGGNAHALVDLDGSIREDGQPVTYTNAAPFMREGDEFLYPQSGETPFGPTARGLITSSEHRYIEISPRDPVEGLTLTRESDGATASGAGWNMIELGERYRVDGPLRRFSIGGNYAGEVELAIDLDAPPSEVARGSALDGGDGVAQEEASSLDALGEDGAWWWENGVLYLHVDIDGEDVPFGRAGDETTLDYHEGPVWSIAP</sequence>
<dbReference type="Proteomes" id="UP000422989">
    <property type="component" value="Chromosome"/>
</dbReference>
<dbReference type="SUPFAM" id="SSF51126">
    <property type="entry name" value="Pectin lyase-like"/>
    <property type="match status" value="1"/>
</dbReference>
<dbReference type="Pfam" id="PF10162">
    <property type="entry name" value="G8"/>
    <property type="match status" value="1"/>
</dbReference>
<evidence type="ECO:0000259" key="6">
    <source>
        <dbReference type="PROSITE" id="PS51484"/>
    </source>
</evidence>
<feature type="chain" id="PRO_5026155542" description="G8 domain-containing protein" evidence="5">
    <location>
        <begin position="39"/>
        <end position="869"/>
    </location>
</feature>
<dbReference type="AlphaFoldDB" id="A0A6I6E4Z2"/>
<evidence type="ECO:0000256" key="5">
    <source>
        <dbReference type="SAM" id="SignalP"/>
    </source>
</evidence>
<dbReference type="GO" id="GO:0005886">
    <property type="term" value="C:plasma membrane"/>
    <property type="evidence" value="ECO:0007669"/>
    <property type="project" value="UniProtKB-SubCell"/>
</dbReference>
<keyword evidence="3 5" id="KW-0732">Signal</keyword>
<dbReference type="OrthoDB" id="9815414at2"/>
<dbReference type="InterPro" id="IPR052387">
    <property type="entry name" value="Fibrocystin"/>
</dbReference>
<dbReference type="EMBL" id="CP032550">
    <property type="protein sequence ID" value="QGU27827.1"/>
    <property type="molecule type" value="Genomic_DNA"/>
</dbReference>
<dbReference type="SMART" id="SM01225">
    <property type="entry name" value="G8"/>
    <property type="match status" value="1"/>
</dbReference>
<dbReference type="PANTHER" id="PTHR46769:SF2">
    <property type="entry name" value="FIBROCYSTIN-L ISOFORM 2 PRECURSOR-RELATED"/>
    <property type="match status" value="1"/>
</dbReference>
<feature type="domain" description="G8" evidence="6">
    <location>
        <begin position="64"/>
        <end position="214"/>
    </location>
</feature>
<reference evidence="7 8" key="1">
    <citation type="submission" date="2018-09" db="EMBL/GenBank/DDBJ databases">
        <title>Whole genome sequencing of Microbacterium oryzae strain MB-10T.</title>
        <authorList>
            <person name="Das S.K."/>
        </authorList>
    </citation>
    <scope>NUCLEOTIDE SEQUENCE [LARGE SCALE GENOMIC DNA]</scope>
    <source>
        <strain evidence="7 8">MB-10</strain>
    </source>
</reference>
<keyword evidence="8" id="KW-1185">Reference proteome</keyword>
<dbReference type="InterPro" id="IPR011050">
    <property type="entry name" value="Pectin_lyase_fold/virulence"/>
</dbReference>
<keyword evidence="2" id="KW-0472">Membrane</keyword>
<dbReference type="RefSeq" id="WP_156242333.1">
    <property type="nucleotide sequence ID" value="NZ_BAAAZL010000004.1"/>
</dbReference>
<comment type="subcellular location">
    <subcellularLocation>
        <location evidence="1">Cell membrane</location>
    </subcellularLocation>
</comment>
<evidence type="ECO:0000313" key="8">
    <source>
        <dbReference type="Proteomes" id="UP000422989"/>
    </source>
</evidence>
<dbReference type="PROSITE" id="PS51484">
    <property type="entry name" value="G8"/>
    <property type="match status" value="1"/>
</dbReference>
<dbReference type="Pfam" id="PF24606">
    <property type="entry name" value="CEMIP_beta-hel"/>
    <property type="match status" value="1"/>
</dbReference>
<evidence type="ECO:0000313" key="7">
    <source>
        <dbReference type="EMBL" id="QGU27827.1"/>
    </source>
</evidence>
<gene>
    <name evidence="7" type="ORF">D7D94_09255</name>
</gene>
<keyword evidence="4" id="KW-0325">Glycoprotein</keyword>
<evidence type="ECO:0000256" key="2">
    <source>
        <dbReference type="ARBA" id="ARBA00022475"/>
    </source>
</evidence>
<dbReference type="InterPro" id="IPR019316">
    <property type="entry name" value="G8_domain"/>
</dbReference>
<evidence type="ECO:0000256" key="3">
    <source>
        <dbReference type="ARBA" id="ARBA00022729"/>
    </source>
</evidence>
<protein>
    <recommendedName>
        <fullName evidence="6">G8 domain-containing protein</fullName>
    </recommendedName>
</protein>
<dbReference type="PANTHER" id="PTHR46769">
    <property type="entry name" value="POLYCYSTIC KIDNEY AND HEPATIC DISEASE 1 (AUTOSOMAL RECESSIVE)-LIKE 1"/>
    <property type="match status" value="1"/>
</dbReference>
<evidence type="ECO:0000256" key="1">
    <source>
        <dbReference type="ARBA" id="ARBA00004236"/>
    </source>
</evidence>
<evidence type="ECO:0000256" key="4">
    <source>
        <dbReference type="ARBA" id="ARBA00023180"/>
    </source>
</evidence>
<organism evidence="7 8">
    <name type="scientific">Microbacterium oryzae</name>
    <dbReference type="NCBI Taxonomy" id="743009"/>
    <lineage>
        <taxon>Bacteria</taxon>
        <taxon>Bacillati</taxon>
        <taxon>Actinomycetota</taxon>
        <taxon>Actinomycetes</taxon>
        <taxon>Micrococcales</taxon>
        <taxon>Microbacteriaceae</taxon>
        <taxon>Microbacterium</taxon>
    </lineage>
</organism>
<dbReference type="KEGG" id="moj:D7D94_09255"/>
<dbReference type="InterPro" id="IPR055401">
    <property type="entry name" value="CEMIP_beta-hel_dom"/>
</dbReference>